<sequence>MYNTNKSNVFVVQKALSKARGLFERWEELLQEETPVSRDELDWSTNELRNCLR</sequence>
<name>A0A8C1YRT3_CYPCA</name>
<dbReference type="GO" id="GO:0016020">
    <property type="term" value="C:membrane"/>
    <property type="evidence" value="ECO:0007669"/>
    <property type="project" value="InterPro"/>
</dbReference>
<dbReference type="Pfam" id="PF09177">
    <property type="entry name" value="STX6_10_61_N"/>
    <property type="match status" value="1"/>
</dbReference>
<protein>
    <recommendedName>
        <fullName evidence="3">Syntaxin 6/10/61 N-terminal domain-containing protein</fullName>
    </recommendedName>
</protein>
<keyword evidence="1" id="KW-0813">Transport</keyword>
<organism evidence="4 5">
    <name type="scientific">Cyprinus carpio</name>
    <name type="common">Common carp</name>
    <dbReference type="NCBI Taxonomy" id="7962"/>
    <lineage>
        <taxon>Eukaryota</taxon>
        <taxon>Metazoa</taxon>
        <taxon>Chordata</taxon>
        <taxon>Craniata</taxon>
        <taxon>Vertebrata</taxon>
        <taxon>Euteleostomi</taxon>
        <taxon>Actinopterygii</taxon>
        <taxon>Neopterygii</taxon>
        <taxon>Teleostei</taxon>
        <taxon>Ostariophysi</taxon>
        <taxon>Cypriniformes</taxon>
        <taxon>Cyprinidae</taxon>
        <taxon>Cyprininae</taxon>
        <taxon>Cyprinus</taxon>
    </lineage>
</organism>
<dbReference type="SUPFAM" id="SSF47661">
    <property type="entry name" value="t-snare proteins"/>
    <property type="match status" value="1"/>
</dbReference>
<evidence type="ECO:0000313" key="5">
    <source>
        <dbReference type="Proteomes" id="UP000694700"/>
    </source>
</evidence>
<dbReference type="GO" id="GO:0012505">
    <property type="term" value="C:endomembrane system"/>
    <property type="evidence" value="ECO:0007669"/>
    <property type="project" value="UniProtKB-SubCell"/>
</dbReference>
<dbReference type="GO" id="GO:0048193">
    <property type="term" value="P:Golgi vesicle transport"/>
    <property type="evidence" value="ECO:0007669"/>
    <property type="project" value="InterPro"/>
</dbReference>
<dbReference type="InterPro" id="IPR010989">
    <property type="entry name" value="SNARE"/>
</dbReference>
<dbReference type="GO" id="GO:0015031">
    <property type="term" value="P:protein transport"/>
    <property type="evidence" value="ECO:0007669"/>
    <property type="project" value="UniProtKB-KW"/>
</dbReference>
<accession>A0A8C1YRT3</accession>
<feature type="domain" description="Syntaxin 6/10/61 N-terminal" evidence="3">
    <location>
        <begin position="12"/>
        <end position="53"/>
    </location>
</feature>
<dbReference type="AlphaFoldDB" id="A0A8C1YRT3"/>
<dbReference type="InterPro" id="IPR015260">
    <property type="entry name" value="Syntaxin-6/10/61_N"/>
</dbReference>
<dbReference type="Ensembl" id="ENSCCRT00015026696.1">
    <property type="protein sequence ID" value="ENSCCRP00015025786.1"/>
    <property type="gene ID" value="ENSCCRG00015010904.1"/>
</dbReference>
<dbReference type="Proteomes" id="UP000694700">
    <property type="component" value="Unplaced"/>
</dbReference>
<reference evidence="4" key="1">
    <citation type="submission" date="2025-08" db="UniProtKB">
        <authorList>
            <consortium name="Ensembl"/>
        </authorList>
    </citation>
    <scope>IDENTIFICATION</scope>
</reference>
<dbReference type="Gene3D" id="1.20.58.90">
    <property type="match status" value="1"/>
</dbReference>
<evidence type="ECO:0000259" key="3">
    <source>
        <dbReference type="Pfam" id="PF09177"/>
    </source>
</evidence>
<evidence type="ECO:0000256" key="2">
    <source>
        <dbReference type="ARBA" id="ARBA00046280"/>
    </source>
</evidence>
<proteinExistence type="predicted"/>
<comment type="subcellular location">
    <subcellularLocation>
        <location evidence="2">Endomembrane system</location>
        <topology evidence="2">Single-pass type IV membrane protein</topology>
    </subcellularLocation>
</comment>
<evidence type="ECO:0000313" key="4">
    <source>
        <dbReference type="Ensembl" id="ENSCCRP00015025786.1"/>
    </source>
</evidence>
<keyword evidence="1" id="KW-0653">Protein transport</keyword>
<evidence type="ECO:0000256" key="1">
    <source>
        <dbReference type="ARBA" id="ARBA00022927"/>
    </source>
</evidence>